<accession>A0AAQ3UE38</accession>
<dbReference type="Gene3D" id="4.10.60.10">
    <property type="entry name" value="Zinc finger, CCHC-type"/>
    <property type="match status" value="1"/>
</dbReference>
<dbReference type="PROSITE" id="PS50158">
    <property type="entry name" value="ZF_CCHC"/>
    <property type="match status" value="1"/>
</dbReference>
<proteinExistence type="predicted"/>
<keyword evidence="1" id="KW-0479">Metal-binding</keyword>
<evidence type="ECO:0000256" key="1">
    <source>
        <dbReference type="PROSITE-ProRule" id="PRU00047"/>
    </source>
</evidence>
<sequence length="180" mass="19407">MAWIKEKQRGDTGSSSSRGRGRRRGKSRRKACTGKPKEDDGKAAAKDKCLNCGKAGHWVRNCCAPRHREQANLALLACSSSVAEEAEEPALLMARAKETGGAPVRFEEPRAHVNLGREGKEEKAERWYLDSSAINHMTGSRGAFSELDSSITGTVKFGDNFVVDIAGQGAILFSCSDGGH</sequence>
<feature type="compositionally biased region" description="Basic and acidic residues" evidence="2">
    <location>
        <begin position="35"/>
        <end position="44"/>
    </location>
</feature>
<feature type="region of interest" description="Disordered" evidence="2">
    <location>
        <begin position="1"/>
        <end position="44"/>
    </location>
</feature>
<feature type="compositionally biased region" description="Basic residues" evidence="2">
    <location>
        <begin position="19"/>
        <end position="32"/>
    </location>
</feature>
<dbReference type="GO" id="GO:0008270">
    <property type="term" value="F:zinc ion binding"/>
    <property type="evidence" value="ECO:0007669"/>
    <property type="project" value="UniProtKB-KW"/>
</dbReference>
<feature type="compositionally biased region" description="Basic and acidic residues" evidence="2">
    <location>
        <begin position="1"/>
        <end position="10"/>
    </location>
</feature>
<organism evidence="4 5">
    <name type="scientific">Paspalum notatum var. saurae</name>
    <dbReference type="NCBI Taxonomy" id="547442"/>
    <lineage>
        <taxon>Eukaryota</taxon>
        <taxon>Viridiplantae</taxon>
        <taxon>Streptophyta</taxon>
        <taxon>Embryophyta</taxon>
        <taxon>Tracheophyta</taxon>
        <taxon>Spermatophyta</taxon>
        <taxon>Magnoliopsida</taxon>
        <taxon>Liliopsida</taxon>
        <taxon>Poales</taxon>
        <taxon>Poaceae</taxon>
        <taxon>PACMAD clade</taxon>
        <taxon>Panicoideae</taxon>
        <taxon>Andropogonodae</taxon>
        <taxon>Paspaleae</taxon>
        <taxon>Paspalinae</taxon>
        <taxon>Paspalum</taxon>
    </lineage>
</organism>
<dbReference type="SUPFAM" id="SSF57756">
    <property type="entry name" value="Retrovirus zinc finger-like domains"/>
    <property type="match status" value="1"/>
</dbReference>
<evidence type="ECO:0000256" key="2">
    <source>
        <dbReference type="SAM" id="MobiDB-lite"/>
    </source>
</evidence>
<name>A0AAQ3UE38_PASNO</name>
<dbReference type="GO" id="GO:0003676">
    <property type="term" value="F:nucleic acid binding"/>
    <property type="evidence" value="ECO:0007669"/>
    <property type="project" value="InterPro"/>
</dbReference>
<gene>
    <name evidence="4" type="ORF">U9M48_036207</name>
</gene>
<reference evidence="4 5" key="1">
    <citation type="submission" date="2024-02" db="EMBL/GenBank/DDBJ databases">
        <title>High-quality chromosome-scale genome assembly of Pensacola bahiagrass (Paspalum notatum Flugge var. saurae).</title>
        <authorList>
            <person name="Vega J.M."/>
            <person name="Podio M."/>
            <person name="Orjuela J."/>
            <person name="Siena L.A."/>
            <person name="Pessino S.C."/>
            <person name="Combes M.C."/>
            <person name="Mariac C."/>
            <person name="Albertini E."/>
            <person name="Pupilli F."/>
            <person name="Ortiz J.P.A."/>
            <person name="Leblanc O."/>
        </authorList>
    </citation>
    <scope>NUCLEOTIDE SEQUENCE [LARGE SCALE GENOMIC DNA]</scope>
    <source>
        <strain evidence="4">R1</strain>
        <tissue evidence="4">Leaf</tissue>
    </source>
</reference>
<dbReference type="EMBL" id="CP144752">
    <property type="protein sequence ID" value="WVZ89854.1"/>
    <property type="molecule type" value="Genomic_DNA"/>
</dbReference>
<feature type="domain" description="CCHC-type" evidence="3">
    <location>
        <begin position="48"/>
        <end position="62"/>
    </location>
</feature>
<dbReference type="AlphaFoldDB" id="A0AAQ3UE38"/>
<keyword evidence="1" id="KW-0863">Zinc-finger</keyword>
<dbReference type="InterPro" id="IPR054722">
    <property type="entry name" value="PolX-like_BBD"/>
</dbReference>
<dbReference type="Proteomes" id="UP001341281">
    <property type="component" value="Chromosome 08"/>
</dbReference>
<keyword evidence="1" id="KW-0862">Zinc</keyword>
<dbReference type="Pfam" id="PF22936">
    <property type="entry name" value="Pol_BBD"/>
    <property type="match status" value="1"/>
</dbReference>
<dbReference type="InterPro" id="IPR001878">
    <property type="entry name" value="Znf_CCHC"/>
</dbReference>
<protein>
    <recommendedName>
        <fullName evidence="3">CCHC-type domain-containing protein</fullName>
    </recommendedName>
</protein>
<evidence type="ECO:0000259" key="3">
    <source>
        <dbReference type="PROSITE" id="PS50158"/>
    </source>
</evidence>
<evidence type="ECO:0000313" key="5">
    <source>
        <dbReference type="Proteomes" id="UP001341281"/>
    </source>
</evidence>
<evidence type="ECO:0000313" key="4">
    <source>
        <dbReference type="EMBL" id="WVZ89854.1"/>
    </source>
</evidence>
<keyword evidence="5" id="KW-1185">Reference proteome</keyword>
<dbReference type="InterPro" id="IPR036875">
    <property type="entry name" value="Znf_CCHC_sf"/>
</dbReference>